<protein>
    <submittedName>
        <fullName evidence="2">Uncharacterized protein</fullName>
    </submittedName>
</protein>
<evidence type="ECO:0000256" key="1">
    <source>
        <dbReference type="SAM" id="MobiDB-lite"/>
    </source>
</evidence>
<evidence type="ECO:0000313" key="2">
    <source>
        <dbReference type="EMBL" id="KAK8949911.1"/>
    </source>
</evidence>
<proteinExistence type="predicted"/>
<name>A0ABR2LSP4_9ASPA</name>
<feature type="compositionally biased region" description="Polar residues" evidence="1">
    <location>
        <begin position="1"/>
        <end position="14"/>
    </location>
</feature>
<sequence length="168" mass="18579">MPRTSGHSSPQIVQQREYPSPTDTTANIDGVAVLSTAIRTSFTDYIIYLRRSICRGFTREGSIDAASTDEQQLAASCGSPPPHLHKERGKLSFPKISDLTIDITVLTPYDAKITLKAREKPMNDGVEIMSLKPCVLKLVEDGYWLGHSKCLFSNLATLFLNVKDPLKL</sequence>
<comment type="caution">
    <text evidence="2">The sequence shown here is derived from an EMBL/GenBank/DDBJ whole genome shotgun (WGS) entry which is preliminary data.</text>
</comment>
<reference evidence="2 3" key="1">
    <citation type="journal article" date="2022" name="Nat. Plants">
        <title>Genomes of leafy and leafless Platanthera orchids illuminate the evolution of mycoheterotrophy.</title>
        <authorList>
            <person name="Li M.H."/>
            <person name="Liu K.W."/>
            <person name="Li Z."/>
            <person name="Lu H.C."/>
            <person name="Ye Q.L."/>
            <person name="Zhang D."/>
            <person name="Wang J.Y."/>
            <person name="Li Y.F."/>
            <person name="Zhong Z.M."/>
            <person name="Liu X."/>
            <person name="Yu X."/>
            <person name="Liu D.K."/>
            <person name="Tu X.D."/>
            <person name="Liu B."/>
            <person name="Hao Y."/>
            <person name="Liao X.Y."/>
            <person name="Jiang Y.T."/>
            <person name="Sun W.H."/>
            <person name="Chen J."/>
            <person name="Chen Y.Q."/>
            <person name="Ai Y."/>
            <person name="Zhai J.W."/>
            <person name="Wu S.S."/>
            <person name="Zhou Z."/>
            <person name="Hsiao Y.Y."/>
            <person name="Wu W.L."/>
            <person name="Chen Y.Y."/>
            <person name="Lin Y.F."/>
            <person name="Hsu J.L."/>
            <person name="Li C.Y."/>
            <person name="Wang Z.W."/>
            <person name="Zhao X."/>
            <person name="Zhong W.Y."/>
            <person name="Ma X.K."/>
            <person name="Ma L."/>
            <person name="Huang J."/>
            <person name="Chen G.Z."/>
            <person name="Huang M.Z."/>
            <person name="Huang L."/>
            <person name="Peng D.H."/>
            <person name="Luo Y.B."/>
            <person name="Zou S.Q."/>
            <person name="Chen S.P."/>
            <person name="Lan S."/>
            <person name="Tsai W.C."/>
            <person name="Van de Peer Y."/>
            <person name="Liu Z.J."/>
        </authorList>
    </citation>
    <scope>NUCLEOTIDE SEQUENCE [LARGE SCALE GENOMIC DNA]</scope>
    <source>
        <strain evidence="2">Lor288</strain>
    </source>
</reference>
<keyword evidence="3" id="KW-1185">Reference proteome</keyword>
<dbReference type="Proteomes" id="UP001412067">
    <property type="component" value="Unassembled WGS sequence"/>
</dbReference>
<accession>A0ABR2LSP4</accession>
<dbReference type="EMBL" id="JBBWWR010000015">
    <property type="protein sequence ID" value="KAK8949911.1"/>
    <property type="molecule type" value="Genomic_DNA"/>
</dbReference>
<organism evidence="2 3">
    <name type="scientific">Platanthera guangdongensis</name>
    <dbReference type="NCBI Taxonomy" id="2320717"/>
    <lineage>
        <taxon>Eukaryota</taxon>
        <taxon>Viridiplantae</taxon>
        <taxon>Streptophyta</taxon>
        <taxon>Embryophyta</taxon>
        <taxon>Tracheophyta</taxon>
        <taxon>Spermatophyta</taxon>
        <taxon>Magnoliopsida</taxon>
        <taxon>Liliopsida</taxon>
        <taxon>Asparagales</taxon>
        <taxon>Orchidaceae</taxon>
        <taxon>Orchidoideae</taxon>
        <taxon>Orchideae</taxon>
        <taxon>Orchidinae</taxon>
        <taxon>Platanthera</taxon>
    </lineage>
</organism>
<gene>
    <name evidence="2" type="ORF">KSP40_PGU018845</name>
</gene>
<evidence type="ECO:0000313" key="3">
    <source>
        <dbReference type="Proteomes" id="UP001412067"/>
    </source>
</evidence>
<feature type="region of interest" description="Disordered" evidence="1">
    <location>
        <begin position="1"/>
        <end position="24"/>
    </location>
</feature>